<dbReference type="Proteomes" id="UP001202717">
    <property type="component" value="Chromosome"/>
</dbReference>
<organism evidence="2 3">
    <name type="scientific">Psychroserpens ponticola</name>
    <dbReference type="NCBI Taxonomy" id="2932268"/>
    <lineage>
        <taxon>Bacteria</taxon>
        <taxon>Pseudomonadati</taxon>
        <taxon>Bacteroidota</taxon>
        <taxon>Flavobacteriia</taxon>
        <taxon>Flavobacteriales</taxon>
        <taxon>Flavobacteriaceae</taxon>
        <taxon>Psychroserpens</taxon>
    </lineage>
</organism>
<evidence type="ECO:0000313" key="3">
    <source>
        <dbReference type="Proteomes" id="UP001202717"/>
    </source>
</evidence>
<feature type="chain" id="PRO_5046722803" evidence="1">
    <location>
        <begin position="26"/>
        <end position="169"/>
    </location>
</feature>
<evidence type="ECO:0000256" key="1">
    <source>
        <dbReference type="SAM" id="SignalP"/>
    </source>
</evidence>
<name>A0ABY7RWU3_9FLAO</name>
<keyword evidence="1" id="KW-0732">Signal</keyword>
<dbReference type="EMBL" id="CP116221">
    <property type="protein sequence ID" value="WCO01613.1"/>
    <property type="molecule type" value="Genomic_DNA"/>
</dbReference>
<sequence length="169" mass="19278">MKSIKRISFLIVMLILMVSFSQCSTAQKLQKNAPIEFGETYAQKWVAGVKGGGSGITVYIPVKDDSVVLDSVFFRGQKAKLEFKKGNQALYVGRFSTDFNKRNDIILSSEMKEESKNRLPKLKEKMPFKFNDDECIISYRKGNKTMYYKISNIKMEEPLHYPSAPPNGQ</sequence>
<feature type="signal peptide" evidence="1">
    <location>
        <begin position="1"/>
        <end position="25"/>
    </location>
</feature>
<proteinExistence type="predicted"/>
<reference evidence="2 3" key="1">
    <citation type="submission" date="2023-01" db="EMBL/GenBank/DDBJ databases">
        <title>Psychroserpens ponticola sp. nov., isolated from seawater.</title>
        <authorList>
            <person name="Kristyanto S."/>
            <person name="Jung J."/>
            <person name="Kim J.M."/>
            <person name="Jeon C.O."/>
        </authorList>
    </citation>
    <scope>NUCLEOTIDE SEQUENCE [LARGE SCALE GENOMIC DNA]</scope>
    <source>
        <strain evidence="2 3">MSW6</strain>
    </source>
</reference>
<gene>
    <name evidence="2" type="ORF">MUN68_016315</name>
</gene>
<protein>
    <submittedName>
        <fullName evidence="2">Uncharacterized protein</fullName>
    </submittedName>
</protein>
<dbReference type="RefSeq" id="WP_249992950.1">
    <property type="nucleotide sequence ID" value="NZ_CP116221.1"/>
</dbReference>
<evidence type="ECO:0000313" key="2">
    <source>
        <dbReference type="EMBL" id="WCO01613.1"/>
    </source>
</evidence>
<keyword evidence="3" id="KW-1185">Reference proteome</keyword>
<accession>A0ABY7RWU3</accession>